<feature type="domain" description="Translation elongation factor EFTs/EF1B dimerisation" evidence="6">
    <location>
        <begin position="71"/>
        <end position="148"/>
    </location>
</feature>
<evidence type="ECO:0000256" key="1">
    <source>
        <dbReference type="ARBA" id="ARBA00005532"/>
    </source>
</evidence>
<feature type="region of interest" description="Involved in Mg(2+) ion dislocation from EF-Tu" evidence="5">
    <location>
        <begin position="80"/>
        <end position="83"/>
    </location>
</feature>
<keyword evidence="4 5" id="KW-0648">Protein biosynthesis</keyword>
<dbReference type="GO" id="GO:0003746">
    <property type="term" value="F:translation elongation factor activity"/>
    <property type="evidence" value="ECO:0007669"/>
    <property type="project" value="UniProtKB-UniRule"/>
</dbReference>
<dbReference type="Proteomes" id="UP000034235">
    <property type="component" value="Unassembled WGS sequence"/>
</dbReference>
<evidence type="ECO:0000259" key="6">
    <source>
        <dbReference type="Pfam" id="PF00889"/>
    </source>
</evidence>
<evidence type="ECO:0000313" key="8">
    <source>
        <dbReference type="Proteomes" id="UP000034235"/>
    </source>
</evidence>
<dbReference type="PATRIC" id="fig|1618422.5.peg.961"/>
<dbReference type="GO" id="GO:0005737">
    <property type="term" value="C:cytoplasm"/>
    <property type="evidence" value="ECO:0007669"/>
    <property type="project" value="UniProtKB-SubCell"/>
</dbReference>
<dbReference type="AlphaFoldDB" id="A0A0G0LX64"/>
<dbReference type="InterPro" id="IPR001816">
    <property type="entry name" value="Transl_elong_EFTs/EF1B"/>
</dbReference>
<dbReference type="SUPFAM" id="SSF54713">
    <property type="entry name" value="Elongation factor Ts (EF-Ts), dimerisation domain"/>
    <property type="match status" value="1"/>
</dbReference>
<dbReference type="Gene3D" id="3.30.479.20">
    <property type="entry name" value="Elongation factor Ts, dimerisation domain"/>
    <property type="match status" value="1"/>
</dbReference>
<comment type="subcellular location">
    <subcellularLocation>
        <location evidence="5">Cytoplasm</location>
    </subcellularLocation>
</comment>
<gene>
    <name evidence="5" type="primary">tsf</name>
    <name evidence="7" type="ORF">US86_C0007G0054</name>
</gene>
<name>A0A0G0LX64_9BACT</name>
<dbReference type="CDD" id="cd14275">
    <property type="entry name" value="UBA_EF-Ts"/>
    <property type="match status" value="1"/>
</dbReference>
<dbReference type="InterPro" id="IPR036402">
    <property type="entry name" value="EF-Ts_dimer_sf"/>
</dbReference>
<dbReference type="EMBL" id="LBUP01000007">
    <property type="protein sequence ID" value="KKQ66009.1"/>
    <property type="molecule type" value="Genomic_DNA"/>
</dbReference>
<dbReference type="PANTHER" id="PTHR11741">
    <property type="entry name" value="ELONGATION FACTOR TS"/>
    <property type="match status" value="1"/>
</dbReference>
<dbReference type="SUPFAM" id="SSF46934">
    <property type="entry name" value="UBA-like"/>
    <property type="match status" value="1"/>
</dbReference>
<dbReference type="Pfam" id="PF00889">
    <property type="entry name" value="EF_TS"/>
    <property type="match status" value="1"/>
</dbReference>
<evidence type="ECO:0000256" key="3">
    <source>
        <dbReference type="ARBA" id="ARBA00022768"/>
    </source>
</evidence>
<keyword evidence="5" id="KW-0963">Cytoplasm</keyword>
<evidence type="ECO:0000313" key="7">
    <source>
        <dbReference type="EMBL" id="KKQ66009.1"/>
    </source>
</evidence>
<dbReference type="InterPro" id="IPR014039">
    <property type="entry name" value="Transl_elong_EFTs/EF1B_dimer"/>
</dbReference>
<proteinExistence type="inferred from homology"/>
<accession>A0A0G0LX64</accession>
<evidence type="ECO:0000256" key="2">
    <source>
        <dbReference type="ARBA" id="ARBA00016956"/>
    </source>
</evidence>
<dbReference type="NCBIfam" id="TIGR00116">
    <property type="entry name" value="tsf"/>
    <property type="match status" value="1"/>
</dbReference>
<sequence>MNISVDLIKQLRTETGAGIADSREALEASNGDLEKAKEILKQKGLDKAASKLEREVKAGIVETYSHGGRVGVLVEVLCETDFVAKTEDFKYLAHELSLQVASMNPEGREELLKQPYIRESSQSIEDLIKSYVAKLGENIQVGKFSRIELGK</sequence>
<organism evidence="7 8">
    <name type="scientific">Candidatus Daviesbacteria bacterium GW2011_GWA2_38_24</name>
    <dbReference type="NCBI Taxonomy" id="1618422"/>
    <lineage>
        <taxon>Bacteria</taxon>
        <taxon>Candidatus Daviesiibacteriota</taxon>
    </lineage>
</organism>
<comment type="caution">
    <text evidence="7">The sequence shown here is derived from an EMBL/GenBank/DDBJ whole genome shotgun (WGS) entry which is preliminary data.</text>
</comment>
<dbReference type="HAMAP" id="MF_00050">
    <property type="entry name" value="EF_Ts"/>
    <property type="match status" value="1"/>
</dbReference>
<dbReference type="InterPro" id="IPR009060">
    <property type="entry name" value="UBA-like_sf"/>
</dbReference>
<evidence type="ECO:0000256" key="5">
    <source>
        <dbReference type="HAMAP-Rule" id="MF_00050"/>
    </source>
</evidence>
<evidence type="ECO:0000256" key="4">
    <source>
        <dbReference type="ARBA" id="ARBA00022917"/>
    </source>
</evidence>
<comment type="function">
    <text evidence="5">Associates with the EF-Tu.GDP complex and induces the exchange of GDP to GTP. It remains bound to the aminoacyl-tRNA.EF-Tu.GTP complex up to the GTP hydrolysis stage on the ribosome.</text>
</comment>
<dbReference type="Gene3D" id="1.10.8.10">
    <property type="entry name" value="DNA helicase RuvA subunit, C-terminal domain"/>
    <property type="match status" value="1"/>
</dbReference>
<comment type="similarity">
    <text evidence="1 5">Belongs to the EF-Ts family.</text>
</comment>
<dbReference type="PANTHER" id="PTHR11741:SF0">
    <property type="entry name" value="ELONGATION FACTOR TS, MITOCHONDRIAL"/>
    <property type="match status" value="1"/>
</dbReference>
<reference evidence="7 8" key="1">
    <citation type="journal article" date="2015" name="Nature">
        <title>rRNA introns, odd ribosomes, and small enigmatic genomes across a large radiation of phyla.</title>
        <authorList>
            <person name="Brown C.T."/>
            <person name="Hug L.A."/>
            <person name="Thomas B.C."/>
            <person name="Sharon I."/>
            <person name="Castelle C.J."/>
            <person name="Singh A."/>
            <person name="Wilkins M.J."/>
            <person name="Williams K.H."/>
            <person name="Banfield J.F."/>
        </authorList>
    </citation>
    <scope>NUCLEOTIDE SEQUENCE [LARGE SCALE GENOMIC DNA]</scope>
</reference>
<keyword evidence="3 5" id="KW-0251">Elongation factor</keyword>
<protein>
    <recommendedName>
        <fullName evidence="2 5">Elongation factor Ts</fullName>
        <shortName evidence="5">EF-Ts</shortName>
    </recommendedName>
</protein>
<dbReference type="FunFam" id="1.10.8.10:FF:000001">
    <property type="entry name" value="Elongation factor Ts"/>
    <property type="match status" value="1"/>
</dbReference>